<accession>A0A4R6SD28</accession>
<dbReference type="Proteomes" id="UP000295444">
    <property type="component" value="Unassembled WGS sequence"/>
</dbReference>
<organism evidence="2 3">
    <name type="scientific">Labedaea rhizosphaerae</name>
    <dbReference type="NCBI Taxonomy" id="598644"/>
    <lineage>
        <taxon>Bacteria</taxon>
        <taxon>Bacillati</taxon>
        <taxon>Actinomycetota</taxon>
        <taxon>Actinomycetes</taxon>
        <taxon>Pseudonocardiales</taxon>
        <taxon>Pseudonocardiaceae</taxon>
        <taxon>Labedaea</taxon>
    </lineage>
</organism>
<feature type="compositionally biased region" description="Polar residues" evidence="1">
    <location>
        <begin position="196"/>
        <end position="213"/>
    </location>
</feature>
<feature type="region of interest" description="Disordered" evidence="1">
    <location>
        <begin position="193"/>
        <end position="213"/>
    </location>
</feature>
<feature type="region of interest" description="Disordered" evidence="1">
    <location>
        <begin position="1"/>
        <end position="160"/>
    </location>
</feature>
<keyword evidence="3" id="KW-1185">Reference proteome</keyword>
<sequence length="252" mass="27304">MAEARRLNGTDFSGARPPMDHPRRRRPSTATQPLNRATPAAQPPRPRWQGCFAAPTSRRPNHRAAKHPRQPRRHATQPNATRLTGPEQHPGATRPKRLPTSICGTPACTEPPPHQGAAVAANTPSASRSGAVARSPRRGSPCGNPGITGLPPPDLGREPAARPLLHVGRSLREPPVSCWSCRTSSSPTWLTWSPQPHRQGQPPVQQPTDQRGSSFQICGDNRLHVHCCTFAPACAEPPATSRQFPLALRKLQ</sequence>
<name>A0A4R6SD28_LABRH</name>
<dbReference type="AlphaFoldDB" id="A0A4R6SD28"/>
<evidence type="ECO:0000256" key="1">
    <source>
        <dbReference type="SAM" id="MobiDB-lite"/>
    </source>
</evidence>
<gene>
    <name evidence="2" type="ORF">EV186_103817</name>
</gene>
<dbReference type="EMBL" id="SNXZ01000003">
    <property type="protein sequence ID" value="TDP97840.1"/>
    <property type="molecule type" value="Genomic_DNA"/>
</dbReference>
<comment type="caution">
    <text evidence="2">The sequence shown here is derived from an EMBL/GenBank/DDBJ whole genome shotgun (WGS) entry which is preliminary data.</text>
</comment>
<evidence type="ECO:0000313" key="3">
    <source>
        <dbReference type="Proteomes" id="UP000295444"/>
    </source>
</evidence>
<proteinExistence type="predicted"/>
<protein>
    <submittedName>
        <fullName evidence="2">Uncharacterized protein</fullName>
    </submittedName>
</protein>
<feature type="compositionally biased region" description="Basic residues" evidence="1">
    <location>
        <begin position="59"/>
        <end position="75"/>
    </location>
</feature>
<evidence type="ECO:0000313" key="2">
    <source>
        <dbReference type="EMBL" id="TDP97840.1"/>
    </source>
</evidence>
<reference evidence="2 3" key="1">
    <citation type="submission" date="2019-03" db="EMBL/GenBank/DDBJ databases">
        <title>Genomic Encyclopedia of Type Strains, Phase IV (KMG-IV): sequencing the most valuable type-strain genomes for metagenomic binning, comparative biology and taxonomic classification.</title>
        <authorList>
            <person name="Goeker M."/>
        </authorList>
    </citation>
    <scope>NUCLEOTIDE SEQUENCE [LARGE SCALE GENOMIC DNA]</scope>
    <source>
        <strain evidence="2 3">DSM 45361</strain>
    </source>
</reference>